<feature type="transmembrane region" description="Helical" evidence="6">
    <location>
        <begin position="23"/>
        <end position="45"/>
    </location>
</feature>
<organism evidence="7 8">
    <name type="scientific">Corynebacterium hindlerae</name>
    <dbReference type="NCBI Taxonomy" id="699041"/>
    <lineage>
        <taxon>Bacteria</taxon>
        <taxon>Bacillati</taxon>
        <taxon>Actinomycetota</taxon>
        <taxon>Actinomycetes</taxon>
        <taxon>Mycobacteriales</taxon>
        <taxon>Corynebacteriaceae</taxon>
        <taxon>Corynebacterium</taxon>
    </lineage>
</organism>
<dbReference type="RefSeq" id="WP_182387298.1">
    <property type="nucleotide sequence ID" value="NZ_CP059833.1"/>
</dbReference>
<dbReference type="CDD" id="cd16914">
    <property type="entry name" value="EcfT"/>
    <property type="match status" value="1"/>
</dbReference>
<evidence type="ECO:0000256" key="3">
    <source>
        <dbReference type="ARBA" id="ARBA00022692"/>
    </source>
</evidence>
<dbReference type="Pfam" id="PF02361">
    <property type="entry name" value="CbiQ"/>
    <property type="match status" value="1"/>
</dbReference>
<evidence type="ECO:0000313" key="7">
    <source>
        <dbReference type="EMBL" id="QMV86425.1"/>
    </source>
</evidence>
<dbReference type="PANTHER" id="PTHR34857">
    <property type="entry name" value="SLL0384 PROTEIN"/>
    <property type="match status" value="1"/>
</dbReference>
<keyword evidence="3 6" id="KW-0812">Transmembrane</keyword>
<keyword evidence="2" id="KW-1003">Cell membrane</keyword>
<evidence type="ECO:0000256" key="2">
    <source>
        <dbReference type="ARBA" id="ARBA00022475"/>
    </source>
</evidence>
<evidence type="ECO:0000256" key="5">
    <source>
        <dbReference type="ARBA" id="ARBA00023136"/>
    </source>
</evidence>
<proteinExistence type="predicted"/>
<comment type="subcellular location">
    <subcellularLocation>
        <location evidence="1">Membrane</location>
        <topology evidence="1">Multi-pass membrane protein</topology>
    </subcellularLocation>
</comment>
<sequence length="251" mass="27015">MNVLANTNPVTRLGALLLFTTPLLLSVDWVSATVALALILVYAPLCGMSWWVLLKRAVPIFVATPIAGLSMALYGRPEGHEYFSFAFAHVTDNSLQLAVAIMLRILAVALPVIVLTRGIDPTELGDGLAQVWKLPERFVIGSVAGVRLMTLFQRDWAALARARRARGVADVGRIRGALGMAFSLLVLAIRRGTKLATAMEARGFGGETPRSHARVSTLSFIDWVVLAVALCCGILSIVVAVYVGEFRFLGA</sequence>
<dbReference type="InterPro" id="IPR051611">
    <property type="entry name" value="ECF_transporter_component"/>
</dbReference>
<name>A0A7G5FII4_9CORY</name>
<evidence type="ECO:0000313" key="8">
    <source>
        <dbReference type="Proteomes" id="UP000515570"/>
    </source>
</evidence>
<dbReference type="EMBL" id="CP059833">
    <property type="protein sequence ID" value="QMV86425.1"/>
    <property type="molecule type" value="Genomic_DNA"/>
</dbReference>
<reference evidence="7 8" key="1">
    <citation type="submission" date="2020-07" db="EMBL/GenBank/DDBJ databases">
        <title>non toxigenic Corynebacterium sp. nov from a clinical source.</title>
        <authorList>
            <person name="Bernier A.-M."/>
            <person name="Bernard K."/>
        </authorList>
    </citation>
    <scope>NUCLEOTIDE SEQUENCE [LARGE SCALE GENOMIC DNA]</scope>
    <source>
        <strain evidence="8">NML 93-0612</strain>
    </source>
</reference>
<dbReference type="AlphaFoldDB" id="A0A7G5FII4"/>
<dbReference type="Proteomes" id="UP000515570">
    <property type="component" value="Chromosome"/>
</dbReference>
<evidence type="ECO:0000256" key="6">
    <source>
        <dbReference type="SAM" id="Phobius"/>
    </source>
</evidence>
<keyword evidence="8" id="KW-1185">Reference proteome</keyword>
<dbReference type="InterPro" id="IPR003339">
    <property type="entry name" value="ABC/ECF_trnsptr_transmembrane"/>
</dbReference>
<feature type="transmembrane region" description="Helical" evidence="6">
    <location>
        <begin position="95"/>
        <end position="115"/>
    </location>
</feature>
<feature type="transmembrane region" description="Helical" evidence="6">
    <location>
        <begin position="57"/>
        <end position="75"/>
    </location>
</feature>
<keyword evidence="4 6" id="KW-1133">Transmembrane helix</keyword>
<protein>
    <submittedName>
        <fullName evidence="7">Energy-coupling factor transporter transmembrane protein EcfT</fullName>
    </submittedName>
</protein>
<keyword evidence="5 6" id="KW-0472">Membrane</keyword>
<dbReference type="PANTHER" id="PTHR34857:SF2">
    <property type="entry name" value="SLL0384 PROTEIN"/>
    <property type="match status" value="1"/>
</dbReference>
<evidence type="ECO:0000256" key="4">
    <source>
        <dbReference type="ARBA" id="ARBA00022989"/>
    </source>
</evidence>
<accession>A0A7G5FII4</accession>
<evidence type="ECO:0000256" key="1">
    <source>
        <dbReference type="ARBA" id="ARBA00004141"/>
    </source>
</evidence>
<gene>
    <name evidence="7" type="ORF">HW450_02755</name>
</gene>
<dbReference type="GO" id="GO:0005886">
    <property type="term" value="C:plasma membrane"/>
    <property type="evidence" value="ECO:0007669"/>
    <property type="project" value="UniProtKB-ARBA"/>
</dbReference>
<feature type="transmembrane region" description="Helical" evidence="6">
    <location>
        <begin position="220"/>
        <end position="243"/>
    </location>
</feature>